<evidence type="ECO:0000313" key="3">
    <source>
        <dbReference type="EMBL" id="MDJ1370989.1"/>
    </source>
</evidence>
<proteinExistence type="predicted"/>
<comment type="caution">
    <text evidence="3">The sequence shown here is derived from an EMBL/GenBank/DDBJ whole genome shotgun (WGS) entry which is preliminary data.</text>
</comment>
<dbReference type="EMBL" id="PXVD01000008">
    <property type="protein sequence ID" value="MDJ1370989.1"/>
    <property type="molecule type" value="Genomic_DNA"/>
</dbReference>
<name>A0ABT7C730_9MICO</name>
<evidence type="ECO:0000256" key="1">
    <source>
        <dbReference type="SAM" id="MobiDB-lite"/>
    </source>
</evidence>
<protein>
    <recommendedName>
        <fullName evidence="5">LPXTG cell wall anchor domain-containing protein</fullName>
    </recommendedName>
</protein>
<sequence length="496" mass="50203">MVGLGATAANAAPGQSFYYVAIVVDENGDAIFPPVDQPWGITAVGGGVTHSNQDDDQGNPFGLVIDDPAAATYTVTVDPYQSGLVSSDLNCTVFDVDAPEAFDFVATGGSSAAGWQIPVSGTLSTSCVETFTAGEPLPDPRFEAVAIAVGGVNPDGSPAAIGEDADFQVALKDGAGTLHAVTRGESISVAPGEYTPVVIAAPDAQPGFDLNAWTAATWYCAGKESFAPGGTVTLTAGTLTTCSTTMVNANVDASLSGDVVGDVNFEFDGVSGAVGTEFEIELVIENDESVFTTTPQALPVDVLVTLGNNMAVRDPFVLTDGFTATLDPATGQYRINGAEALQPGESVTVRLGLVLTGTTAANAFEACLVIPEGVVDSSGQDNCYTAHAVADGGDPTPVPIETVTPAPSPTETVTPAPALTPTETVAPTPTKTPAASETVPPTQTDVAAAPAVNDKKDDNGLAQTGANIAPLVALTLALVAGGAALVTMQKRREQRS</sequence>
<evidence type="ECO:0000313" key="4">
    <source>
        <dbReference type="Proteomes" id="UP001170379"/>
    </source>
</evidence>
<evidence type="ECO:0000256" key="2">
    <source>
        <dbReference type="SAM" id="Phobius"/>
    </source>
</evidence>
<keyword evidence="2" id="KW-1133">Transmembrane helix</keyword>
<feature type="transmembrane region" description="Helical" evidence="2">
    <location>
        <begin position="468"/>
        <end position="488"/>
    </location>
</feature>
<reference evidence="3" key="2">
    <citation type="journal article" date="2022" name="Sci. Rep.">
        <title>In silico prediction of the enzymes involved in the degradation of the herbicide molinate by Gulosibacter molinativorax ON4T.</title>
        <authorList>
            <person name="Lopes A.R."/>
            <person name="Bunin E."/>
            <person name="Viana A.T."/>
            <person name="Froufe H."/>
            <person name="Munoz-Merida A."/>
            <person name="Pinho D."/>
            <person name="Figueiredo J."/>
            <person name="Barroso C."/>
            <person name="Vaz-Moreira I."/>
            <person name="Bellanger X."/>
            <person name="Egas C."/>
            <person name="Nunes O.C."/>
        </authorList>
    </citation>
    <scope>NUCLEOTIDE SEQUENCE</scope>
    <source>
        <strain evidence="3">ON4</strain>
    </source>
</reference>
<keyword evidence="2" id="KW-0472">Membrane</keyword>
<keyword evidence="2" id="KW-0812">Transmembrane</keyword>
<dbReference type="Proteomes" id="UP001170379">
    <property type="component" value="Unassembled WGS sequence"/>
</dbReference>
<gene>
    <name evidence="3" type="ORF">C7K25_06365</name>
</gene>
<feature type="compositionally biased region" description="Low complexity" evidence="1">
    <location>
        <begin position="409"/>
        <end position="438"/>
    </location>
</feature>
<evidence type="ECO:0008006" key="5">
    <source>
        <dbReference type="Google" id="ProtNLM"/>
    </source>
</evidence>
<accession>A0ABT7C730</accession>
<keyword evidence="4" id="KW-1185">Reference proteome</keyword>
<reference evidence="3" key="1">
    <citation type="submission" date="2018-03" db="EMBL/GenBank/DDBJ databases">
        <authorList>
            <person name="Nunes O.C."/>
            <person name="Lopes A.R."/>
            <person name="Froufe H."/>
            <person name="Munoz-Merida A."/>
            <person name="Barroso C."/>
            <person name="Egas C."/>
        </authorList>
    </citation>
    <scope>NUCLEOTIDE SEQUENCE</scope>
    <source>
        <strain evidence="3">ON4</strain>
    </source>
</reference>
<organism evidence="3 4">
    <name type="scientific">Gulosibacter molinativorax</name>
    <dbReference type="NCBI Taxonomy" id="256821"/>
    <lineage>
        <taxon>Bacteria</taxon>
        <taxon>Bacillati</taxon>
        <taxon>Actinomycetota</taxon>
        <taxon>Actinomycetes</taxon>
        <taxon>Micrococcales</taxon>
        <taxon>Microbacteriaceae</taxon>
        <taxon>Gulosibacter</taxon>
    </lineage>
</organism>
<feature type="region of interest" description="Disordered" evidence="1">
    <location>
        <begin position="405"/>
        <end position="441"/>
    </location>
</feature>